<dbReference type="RefSeq" id="WP_264485206.1">
    <property type="nucleotide sequence ID" value="NZ_JAPDDT010000001.1"/>
</dbReference>
<organism evidence="1 2">
    <name type="scientific">Luteolibacter arcticus</name>
    <dbReference type="NCBI Taxonomy" id="1581411"/>
    <lineage>
        <taxon>Bacteria</taxon>
        <taxon>Pseudomonadati</taxon>
        <taxon>Verrucomicrobiota</taxon>
        <taxon>Verrucomicrobiia</taxon>
        <taxon>Verrucomicrobiales</taxon>
        <taxon>Verrucomicrobiaceae</taxon>
        <taxon>Luteolibacter</taxon>
    </lineage>
</organism>
<gene>
    <name evidence="1" type="ORF">OKA05_00940</name>
</gene>
<accession>A0ABT3GBV8</accession>
<sequence>MRSIRILLLVIPTVGADPEELWKVTEPVTKPASEEYFQDIEAARGRYRAKLAVILEKAEAVEIYQFDGTTEPEVPQGQEEDYFPIIPYDQVSKIIARKRLTGDKLLECRKATTSLMTEAGGAGVLCHYPAHGVRFVRGKEVIFETSICWKCQNFYIAYPDDKDASWQGITTEELQEFLLRELPLPAEEEKTPRK</sequence>
<keyword evidence="2" id="KW-1185">Reference proteome</keyword>
<reference evidence="1 2" key="1">
    <citation type="submission" date="2022-10" db="EMBL/GenBank/DDBJ databases">
        <title>Luteolibacter arcticus strain CCTCC AB 2014275, whole genome shotgun sequencing project.</title>
        <authorList>
            <person name="Zhao G."/>
            <person name="Shen L."/>
        </authorList>
    </citation>
    <scope>NUCLEOTIDE SEQUENCE [LARGE SCALE GENOMIC DNA]</scope>
    <source>
        <strain evidence="1 2">CCTCC AB 2014275</strain>
    </source>
</reference>
<dbReference type="EMBL" id="JAPDDT010000001">
    <property type="protein sequence ID" value="MCW1921097.1"/>
    <property type="molecule type" value="Genomic_DNA"/>
</dbReference>
<protein>
    <submittedName>
        <fullName evidence="1">Uncharacterized protein</fullName>
    </submittedName>
</protein>
<comment type="caution">
    <text evidence="1">The sequence shown here is derived from an EMBL/GenBank/DDBJ whole genome shotgun (WGS) entry which is preliminary data.</text>
</comment>
<name>A0ABT3GBV8_9BACT</name>
<proteinExistence type="predicted"/>
<evidence type="ECO:0000313" key="2">
    <source>
        <dbReference type="Proteomes" id="UP001320876"/>
    </source>
</evidence>
<dbReference type="Proteomes" id="UP001320876">
    <property type="component" value="Unassembled WGS sequence"/>
</dbReference>
<evidence type="ECO:0000313" key="1">
    <source>
        <dbReference type="EMBL" id="MCW1921097.1"/>
    </source>
</evidence>